<dbReference type="GO" id="GO:0016746">
    <property type="term" value="F:acyltransferase activity"/>
    <property type="evidence" value="ECO:0007669"/>
    <property type="project" value="InterPro"/>
</dbReference>
<dbReference type="STRING" id="391735.Veis_2534"/>
<dbReference type="SUPFAM" id="SSF53901">
    <property type="entry name" value="Thiolase-like"/>
    <property type="match status" value="1"/>
</dbReference>
<protein>
    <recommendedName>
        <fullName evidence="3">Beta-ketoacyl synthase C-terminal domain-containing protein</fullName>
    </recommendedName>
</protein>
<evidence type="ECO:0000313" key="1">
    <source>
        <dbReference type="EMBL" id="ABM58279.1"/>
    </source>
</evidence>
<gene>
    <name evidence="1" type="ordered locus">Veis_2534</name>
</gene>
<sequence>MIVRDATANDGDGLARAMRGALAQADLDADAVGSICLAAEKDPERVQAQINALSAVFGERTPQQLDPSQIYGHATAALLPLLLSLAGEAVRGRVGGVTGDKPSLVVHTSLSGDHFAAVLVAP</sequence>
<organism evidence="1 2">
    <name type="scientific">Verminephrobacter eiseniae (strain EF01-2)</name>
    <dbReference type="NCBI Taxonomy" id="391735"/>
    <lineage>
        <taxon>Bacteria</taxon>
        <taxon>Pseudomonadati</taxon>
        <taxon>Pseudomonadota</taxon>
        <taxon>Betaproteobacteria</taxon>
        <taxon>Burkholderiales</taxon>
        <taxon>Comamonadaceae</taxon>
        <taxon>Verminephrobacter</taxon>
    </lineage>
</organism>
<dbReference type="Gene3D" id="3.40.47.10">
    <property type="match status" value="1"/>
</dbReference>
<evidence type="ECO:0000313" key="2">
    <source>
        <dbReference type="Proteomes" id="UP000000374"/>
    </source>
</evidence>
<keyword evidence="2" id="KW-1185">Reference proteome</keyword>
<dbReference type="InterPro" id="IPR016039">
    <property type="entry name" value="Thiolase-like"/>
</dbReference>
<dbReference type="GeneID" id="76461067"/>
<dbReference type="Proteomes" id="UP000000374">
    <property type="component" value="Chromosome"/>
</dbReference>
<dbReference type="eggNOG" id="COG0304">
    <property type="taxonomic scope" value="Bacteria"/>
</dbReference>
<dbReference type="KEGG" id="vei:Veis_2534"/>
<dbReference type="RefSeq" id="WP_011810280.1">
    <property type="nucleotide sequence ID" value="NC_008786.1"/>
</dbReference>
<dbReference type="AlphaFoldDB" id="A1WKX2"/>
<proteinExistence type="predicted"/>
<reference evidence="2" key="1">
    <citation type="submission" date="2006-12" db="EMBL/GenBank/DDBJ databases">
        <title>Complete sequence of chromosome 1 of Verminephrobacter eiseniae EF01-2.</title>
        <authorList>
            <person name="Copeland A."/>
            <person name="Lucas S."/>
            <person name="Lapidus A."/>
            <person name="Barry K."/>
            <person name="Detter J.C."/>
            <person name="Glavina del Rio T."/>
            <person name="Dalin E."/>
            <person name="Tice H."/>
            <person name="Pitluck S."/>
            <person name="Chertkov O."/>
            <person name="Brettin T."/>
            <person name="Bruce D."/>
            <person name="Han C."/>
            <person name="Tapia R."/>
            <person name="Gilna P."/>
            <person name="Schmutz J."/>
            <person name="Larimer F."/>
            <person name="Land M."/>
            <person name="Hauser L."/>
            <person name="Kyrpides N."/>
            <person name="Kim E."/>
            <person name="Stahl D."/>
            <person name="Richardson P."/>
        </authorList>
    </citation>
    <scope>NUCLEOTIDE SEQUENCE [LARGE SCALE GENOMIC DNA]</scope>
    <source>
        <strain evidence="2">EF01-2</strain>
    </source>
</reference>
<evidence type="ECO:0008006" key="3">
    <source>
        <dbReference type="Google" id="ProtNLM"/>
    </source>
</evidence>
<accession>A1WKX2</accession>
<name>A1WKX2_VEREI</name>
<dbReference type="HOGENOM" id="CLU_2025756_0_0_4"/>
<dbReference type="EMBL" id="CP000542">
    <property type="protein sequence ID" value="ABM58279.1"/>
    <property type="molecule type" value="Genomic_DNA"/>
</dbReference>